<dbReference type="GO" id="GO:0005634">
    <property type="term" value="C:nucleus"/>
    <property type="evidence" value="ECO:0007669"/>
    <property type="project" value="UniProtKB-SubCell"/>
</dbReference>
<dbReference type="PANTHER" id="PTHR12801">
    <property type="entry name" value="RNA EXONUCLEASE REXO1 / RECO3 FAMILY MEMBER-RELATED"/>
    <property type="match status" value="1"/>
</dbReference>
<evidence type="ECO:0000259" key="11">
    <source>
        <dbReference type="SMART" id="SM00479"/>
    </source>
</evidence>
<dbReference type="SUPFAM" id="SSF53098">
    <property type="entry name" value="Ribonuclease H-like"/>
    <property type="match status" value="1"/>
</dbReference>
<feature type="compositionally biased region" description="Low complexity" evidence="10">
    <location>
        <begin position="206"/>
        <end position="217"/>
    </location>
</feature>
<dbReference type="EMBL" id="BNCO01000074">
    <property type="protein sequence ID" value="GIL65221.1"/>
    <property type="molecule type" value="Genomic_DNA"/>
</dbReference>
<keyword evidence="5" id="KW-0540">Nuclease</keyword>
<keyword evidence="8" id="KW-0539">Nucleus</keyword>
<evidence type="ECO:0000256" key="2">
    <source>
        <dbReference type="ARBA" id="ARBA00010489"/>
    </source>
</evidence>
<dbReference type="InterPro" id="IPR012337">
    <property type="entry name" value="RNaseH-like_sf"/>
</dbReference>
<dbReference type="InterPro" id="IPR036397">
    <property type="entry name" value="RNaseH_sf"/>
</dbReference>
<name>A0A8J4F984_9CHLO</name>
<evidence type="ECO:0000256" key="1">
    <source>
        <dbReference type="ARBA" id="ARBA00004123"/>
    </source>
</evidence>
<feature type="compositionally biased region" description="Gly residues" evidence="10">
    <location>
        <begin position="17"/>
        <end position="34"/>
    </location>
</feature>
<dbReference type="InterPro" id="IPR013520">
    <property type="entry name" value="Ribonucl_H"/>
</dbReference>
<dbReference type="Gene3D" id="3.30.420.10">
    <property type="entry name" value="Ribonuclease H-like superfamily/Ribonuclease H"/>
    <property type="match status" value="1"/>
</dbReference>
<evidence type="ECO:0000256" key="8">
    <source>
        <dbReference type="ARBA" id="ARBA00023242"/>
    </source>
</evidence>
<dbReference type="InterPro" id="IPR037431">
    <property type="entry name" value="REX4_DEDDh_dom"/>
</dbReference>
<proteinExistence type="inferred from homology"/>
<dbReference type="GO" id="GO:0008408">
    <property type="term" value="F:3'-5' exonuclease activity"/>
    <property type="evidence" value="ECO:0007669"/>
    <property type="project" value="InterPro"/>
</dbReference>
<dbReference type="Proteomes" id="UP000747399">
    <property type="component" value="Unassembled WGS sequence"/>
</dbReference>
<keyword evidence="7" id="KW-0269">Exonuclease</keyword>
<keyword evidence="13" id="KW-1185">Reference proteome</keyword>
<dbReference type="Pfam" id="PF00929">
    <property type="entry name" value="RNase_T"/>
    <property type="match status" value="1"/>
</dbReference>
<dbReference type="SMART" id="SM00479">
    <property type="entry name" value="EXOIII"/>
    <property type="match status" value="1"/>
</dbReference>
<dbReference type="PANTHER" id="PTHR12801:SF45">
    <property type="entry name" value="RNA EXONUCLEASE 4"/>
    <property type="match status" value="1"/>
</dbReference>
<comment type="function">
    <text evidence="9">Exoribonuclease involved in ribosome biosynthesis. Involved in the processing of ITS1, the internal transcribed spacer localized between the 18S and 5.8S rRNAs.</text>
</comment>
<comment type="caution">
    <text evidence="12">The sequence shown here is derived from an EMBL/GenBank/DDBJ whole genome shotgun (WGS) entry which is preliminary data.</text>
</comment>
<reference evidence="12" key="1">
    <citation type="journal article" date="2021" name="Proc. Natl. Acad. Sci. U.S.A.">
        <title>Three genomes in the algal genus Volvox reveal the fate of a haploid sex-determining region after a transition to homothallism.</title>
        <authorList>
            <person name="Yamamoto K."/>
            <person name="Hamaji T."/>
            <person name="Kawai-Toyooka H."/>
            <person name="Matsuzaki R."/>
            <person name="Takahashi F."/>
            <person name="Nishimura Y."/>
            <person name="Kawachi M."/>
            <person name="Noguchi H."/>
            <person name="Minakuchi Y."/>
            <person name="Umen J.G."/>
            <person name="Toyoda A."/>
            <person name="Nozaki H."/>
        </authorList>
    </citation>
    <scope>NUCLEOTIDE SEQUENCE</scope>
    <source>
        <strain evidence="12">NIES-3780</strain>
    </source>
</reference>
<evidence type="ECO:0000256" key="9">
    <source>
        <dbReference type="ARBA" id="ARBA00025599"/>
    </source>
</evidence>
<evidence type="ECO:0000256" key="6">
    <source>
        <dbReference type="ARBA" id="ARBA00022801"/>
    </source>
</evidence>
<dbReference type="CDD" id="cd06144">
    <property type="entry name" value="REX4_like"/>
    <property type="match status" value="1"/>
</dbReference>
<evidence type="ECO:0000256" key="10">
    <source>
        <dbReference type="SAM" id="MobiDB-lite"/>
    </source>
</evidence>
<feature type="compositionally biased region" description="Basic and acidic residues" evidence="10">
    <location>
        <begin position="38"/>
        <end position="50"/>
    </location>
</feature>
<organism evidence="12 13">
    <name type="scientific">Volvox africanus</name>
    <dbReference type="NCBI Taxonomy" id="51714"/>
    <lineage>
        <taxon>Eukaryota</taxon>
        <taxon>Viridiplantae</taxon>
        <taxon>Chlorophyta</taxon>
        <taxon>core chlorophytes</taxon>
        <taxon>Chlorophyceae</taxon>
        <taxon>CS clade</taxon>
        <taxon>Chlamydomonadales</taxon>
        <taxon>Volvocaceae</taxon>
        <taxon>Volvox</taxon>
    </lineage>
</organism>
<comment type="similarity">
    <text evidence="2">Belongs to the REXO4 family.</text>
</comment>
<evidence type="ECO:0000313" key="12">
    <source>
        <dbReference type="EMBL" id="GIL65221.1"/>
    </source>
</evidence>
<keyword evidence="6" id="KW-0378">Hydrolase</keyword>
<comment type="subcellular location">
    <subcellularLocation>
        <location evidence="1">Nucleus</location>
    </subcellularLocation>
</comment>
<feature type="region of interest" description="Disordered" evidence="10">
    <location>
        <begin position="196"/>
        <end position="218"/>
    </location>
</feature>
<dbReference type="GO" id="GO:0003676">
    <property type="term" value="F:nucleic acid binding"/>
    <property type="evidence" value="ECO:0007669"/>
    <property type="project" value="InterPro"/>
</dbReference>
<evidence type="ECO:0000256" key="7">
    <source>
        <dbReference type="ARBA" id="ARBA00022839"/>
    </source>
</evidence>
<gene>
    <name evidence="12" type="ORF">Vafri_19036</name>
</gene>
<dbReference type="InterPro" id="IPR047021">
    <property type="entry name" value="REXO1/3/4-like"/>
</dbReference>
<feature type="region of interest" description="Disordered" evidence="10">
    <location>
        <begin position="402"/>
        <end position="509"/>
    </location>
</feature>
<dbReference type="GO" id="GO:0006364">
    <property type="term" value="P:rRNA processing"/>
    <property type="evidence" value="ECO:0007669"/>
    <property type="project" value="UniProtKB-KW"/>
</dbReference>
<evidence type="ECO:0000256" key="4">
    <source>
        <dbReference type="ARBA" id="ARBA00022552"/>
    </source>
</evidence>
<evidence type="ECO:0000256" key="5">
    <source>
        <dbReference type="ARBA" id="ARBA00022722"/>
    </source>
</evidence>
<protein>
    <recommendedName>
        <fullName evidence="3">RNA exonuclease 4</fullName>
    </recommendedName>
</protein>
<dbReference type="AlphaFoldDB" id="A0A8J4F984"/>
<dbReference type="FunFam" id="3.30.420.10:FF:000007">
    <property type="entry name" value="Interferon-stimulated exonuclease gene 20"/>
    <property type="match status" value="1"/>
</dbReference>
<keyword evidence="4" id="KW-0698">rRNA processing</keyword>
<sequence>MARLGQSIRGCDRGRGNDQGGGRRGGRGPGGQPGGEEPSGKAKAKVEGAGKRPATAAMPPPANGARSKSKANGGGGAPAAKPMEAAGDVRSSKRRKVEAEAEAAAGQRSEASAEKHHVVKRGMQAEALTQNAPSAKEIATAPATGDRATLADATAAEPTTQRPINSNWESLKCVVAAAKKPPPPDHVLKRRARAATAAAGEGGGAATATAAPGRRPGMVGNDTGLTKVLAIDCEMVGVGPKGSKSVLARVCIVNSSGAVLLDTFVYPKEKVTDYRTWVSGVRPSDLATAPLYNDVLRQVGEMVKGRILVGHAIGNDLRALMLEDHPRSLLRDTSKYPGLMKELTGGRKVSASLKDLANTHLGLTIQEGEHTPVDDARAALYLYQKFRREWEAAVKSGQVVPAVGGMRSSKQDSGRRDRRSGAAAAGRDKARRRKTSDAASGRRHGKDRGTPPGVADGGVHKKERRGRSQNGKRGAAGQDKGKHSGKTRGIGAGGAKPLWSLERDPYADL</sequence>
<accession>A0A8J4F984</accession>
<evidence type="ECO:0000313" key="13">
    <source>
        <dbReference type="Proteomes" id="UP000747399"/>
    </source>
</evidence>
<feature type="domain" description="Exonuclease" evidence="11">
    <location>
        <begin position="227"/>
        <end position="392"/>
    </location>
</feature>
<feature type="region of interest" description="Disordered" evidence="10">
    <location>
        <begin position="1"/>
        <end position="115"/>
    </location>
</feature>
<evidence type="ECO:0000256" key="3">
    <source>
        <dbReference type="ARBA" id="ARBA00016937"/>
    </source>
</evidence>